<keyword evidence="3" id="KW-1185">Reference proteome</keyword>
<gene>
    <name evidence="2" type="ORF">EJK17_06055</name>
</gene>
<dbReference type="PANTHER" id="PTHR13355">
    <property type="entry name" value="GLUCOSAMINE 6-PHOSPHATE N-ACETYLTRANSFERASE"/>
    <property type="match status" value="1"/>
</dbReference>
<dbReference type="GO" id="GO:0008080">
    <property type="term" value="F:N-acetyltransferase activity"/>
    <property type="evidence" value="ECO:0007669"/>
    <property type="project" value="TreeGrafter"/>
</dbReference>
<dbReference type="InterPro" id="IPR000182">
    <property type="entry name" value="GNAT_dom"/>
</dbReference>
<reference evidence="2 3" key="1">
    <citation type="submission" date="2018-12" db="EMBL/GenBank/DDBJ databases">
        <authorList>
            <person name="Meng J."/>
        </authorList>
    </citation>
    <scope>NUCLEOTIDE SEQUENCE [LARGE SCALE GENOMIC DNA]</scope>
    <source>
        <strain evidence="2 3">HT111-2</strain>
    </source>
</reference>
<dbReference type="RefSeq" id="WP_103660880.1">
    <property type="nucleotide sequence ID" value="NZ_ML136882.1"/>
</dbReference>
<dbReference type="SUPFAM" id="SSF55729">
    <property type="entry name" value="Acyl-CoA N-acyltransferases (Nat)"/>
    <property type="match status" value="1"/>
</dbReference>
<dbReference type="InterPro" id="IPR039143">
    <property type="entry name" value="GNPNAT1-like"/>
</dbReference>
<keyword evidence="2" id="KW-0808">Transferase</keyword>
<organism evidence="2 3">
    <name type="scientific">Lactobacillus xujianguonis</name>
    <dbReference type="NCBI Taxonomy" id="2495899"/>
    <lineage>
        <taxon>Bacteria</taxon>
        <taxon>Bacillati</taxon>
        <taxon>Bacillota</taxon>
        <taxon>Bacilli</taxon>
        <taxon>Lactobacillales</taxon>
        <taxon>Lactobacillaceae</taxon>
        <taxon>Lactobacillus</taxon>
    </lineage>
</organism>
<name>A0A437SUW9_9LACO</name>
<protein>
    <submittedName>
        <fullName evidence="2">GNAT family N-acetyltransferase</fullName>
    </submittedName>
</protein>
<evidence type="ECO:0000313" key="3">
    <source>
        <dbReference type="Proteomes" id="UP000288291"/>
    </source>
</evidence>
<dbReference type="AlphaFoldDB" id="A0A437SUW9"/>
<dbReference type="Pfam" id="PF13673">
    <property type="entry name" value="Acetyltransf_10"/>
    <property type="match status" value="1"/>
</dbReference>
<feature type="domain" description="N-acetyltransferase" evidence="1">
    <location>
        <begin position="25"/>
        <end position="166"/>
    </location>
</feature>
<evidence type="ECO:0000259" key="1">
    <source>
        <dbReference type="PROSITE" id="PS51186"/>
    </source>
</evidence>
<dbReference type="EMBL" id="RXIA01000014">
    <property type="protein sequence ID" value="RVU70682.1"/>
    <property type="molecule type" value="Genomic_DNA"/>
</dbReference>
<dbReference type="PROSITE" id="PS51186">
    <property type="entry name" value="GNAT"/>
    <property type="match status" value="1"/>
</dbReference>
<dbReference type="Proteomes" id="UP000288291">
    <property type="component" value="Unassembled WGS sequence"/>
</dbReference>
<accession>A0A437SUW9</accession>
<sequence length="166" mass="18790">MKNGLAVIVIIWGNNVEKVGQFLIKTVDEMTGREVFCVERLRSEVFVSEQKITLPELDDIDLHAWQVFLLNEEKTDALSTCRIFQDQKLGWMLGRVAVNKTTRGQHLGSQMLQAVHKLLISRNVETLSCHAQISAKPFYDQLGYQVVGDVFDEGGVEHVMMTKKLG</sequence>
<dbReference type="Gene3D" id="3.40.630.30">
    <property type="match status" value="1"/>
</dbReference>
<evidence type="ECO:0000313" key="2">
    <source>
        <dbReference type="EMBL" id="RVU70682.1"/>
    </source>
</evidence>
<proteinExistence type="predicted"/>
<dbReference type="InterPro" id="IPR016181">
    <property type="entry name" value="Acyl_CoA_acyltransferase"/>
</dbReference>
<comment type="caution">
    <text evidence="2">The sequence shown here is derived from an EMBL/GenBank/DDBJ whole genome shotgun (WGS) entry which is preliminary data.</text>
</comment>
<dbReference type="PANTHER" id="PTHR13355:SF22">
    <property type="entry name" value="SLL0786 PROTEIN"/>
    <property type="match status" value="1"/>
</dbReference>
<dbReference type="CDD" id="cd04301">
    <property type="entry name" value="NAT_SF"/>
    <property type="match status" value="1"/>
</dbReference>